<dbReference type="EMBL" id="OU015567">
    <property type="protein sequence ID" value="CAG5113227.1"/>
    <property type="molecule type" value="Genomic_DNA"/>
</dbReference>
<reference evidence="1 2" key="1">
    <citation type="submission" date="2021-04" db="EMBL/GenBank/DDBJ databases">
        <authorList>
            <person name="Bliznina A."/>
        </authorList>
    </citation>
    <scope>NUCLEOTIDE SEQUENCE [LARGE SCALE GENOMIC DNA]</scope>
</reference>
<protein>
    <submittedName>
        <fullName evidence="1">Oidioi.mRNA.OKI2018_I69.chr2.g7352.t1.cds</fullName>
    </submittedName>
</protein>
<keyword evidence="2" id="KW-1185">Reference proteome</keyword>
<dbReference type="PANTHER" id="PTHR12751">
    <property type="entry name" value="PHOSPHATASE AND ACTIN REGULATOR PHACTR"/>
    <property type="match status" value="1"/>
</dbReference>
<sequence>MKKPVTFKSELDISEAPYYDRKGKQKWAKLTPEQKLEIRLELNYFKLSEMQVHPKSLQNNQYYMFLPETLDRMMKKRKNDKLVKAISF</sequence>
<dbReference type="PANTHER" id="PTHR12751:SF18">
    <property type="entry name" value="PHOSPHATASE AND ACTIN REGULATOR 1"/>
    <property type="match status" value="1"/>
</dbReference>
<dbReference type="Proteomes" id="UP001158576">
    <property type="component" value="Chromosome 2"/>
</dbReference>
<name>A0ABN7TCT3_OIKDI</name>
<gene>
    <name evidence="1" type="ORF">OKIOD_LOCUS16117</name>
</gene>
<organism evidence="1 2">
    <name type="scientific">Oikopleura dioica</name>
    <name type="common">Tunicate</name>
    <dbReference type="NCBI Taxonomy" id="34765"/>
    <lineage>
        <taxon>Eukaryota</taxon>
        <taxon>Metazoa</taxon>
        <taxon>Chordata</taxon>
        <taxon>Tunicata</taxon>
        <taxon>Appendicularia</taxon>
        <taxon>Copelata</taxon>
        <taxon>Oikopleuridae</taxon>
        <taxon>Oikopleura</taxon>
    </lineage>
</organism>
<evidence type="ECO:0000313" key="1">
    <source>
        <dbReference type="EMBL" id="CAG5113227.1"/>
    </source>
</evidence>
<proteinExistence type="predicted"/>
<accession>A0ABN7TCT3</accession>
<evidence type="ECO:0000313" key="2">
    <source>
        <dbReference type="Proteomes" id="UP001158576"/>
    </source>
</evidence>